<evidence type="ECO:0000256" key="2">
    <source>
        <dbReference type="ARBA" id="ARBA00004477"/>
    </source>
</evidence>
<evidence type="ECO:0000256" key="8">
    <source>
        <dbReference type="ARBA" id="ARBA00023136"/>
    </source>
</evidence>
<keyword evidence="13" id="KW-1185">Reference proteome</keyword>
<evidence type="ECO:0000256" key="9">
    <source>
        <dbReference type="SAM" id="MobiDB-lite"/>
    </source>
</evidence>
<keyword evidence="7 10" id="KW-1133">Transmembrane helix</keyword>
<dbReference type="InterPro" id="IPR004853">
    <property type="entry name" value="Sugar_P_trans_dom"/>
</dbReference>
<evidence type="ECO:0000256" key="10">
    <source>
        <dbReference type="SAM" id="Phobius"/>
    </source>
</evidence>
<evidence type="ECO:0000313" key="12">
    <source>
        <dbReference type="EMBL" id="KAL2856288.1"/>
    </source>
</evidence>
<sequence>MYANSAPRRQSWNIVLCTLNWIFWSNLTILFNKWILEYTPFKYPILLTTWHLLFATLATQLLAHTTPLLSARASLPMNARIYVARIAPIGLLYSASLVCSNVAYVYLNVGFIQMLKAAGPVVTLLTSYMWSVTELTAGKVVNILVIAVSVGVTVSGEMRFSWVGVALQGAALVCDANRLVLMEIITSNSSSSSSLTSEEGEEQRGRARHRDEEEGVDEGKDIEHTGAESDSQAESQVSSITNLGKMDPLVSLYYTAPICFVMNAILAWKAEVQPLLLSQLEERSTSHTSSSLGLGDIILETGLSTLFANALVGFLLNVAVFTLIGKTSGLTMTLVSIPKNILLIGASVVLWGTRVSLVQAIGYAVALGGLVVYSGGGGWLADILGVRGMVVWGWRAWKKVRGRERGRGRYVEVARKEEWERLV</sequence>
<proteinExistence type="inferred from homology"/>
<comment type="caution">
    <text evidence="12">The sequence shown here is derived from an EMBL/GenBank/DDBJ whole genome shotgun (WGS) entry which is preliminary data.</text>
</comment>
<feature type="transmembrane region" description="Helical" evidence="10">
    <location>
        <begin position="127"/>
        <end position="152"/>
    </location>
</feature>
<evidence type="ECO:0000256" key="6">
    <source>
        <dbReference type="ARBA" id="ARBA00022824"/>
    </source>
</evidence>
<feature type="transmembrane region" description="Helical" evidence="10">
    <location>
        <begin position="341"/>
        <end position="366"/>
    </location>
</feature>
<dbReference type="PANTHER" id="PTHR11132">
    <property type="entry name" value="SOLUTE CARRIER FAMILY 35"/>
    <property type="match status" value="1"/>
</dbReference>
<name>A0ABR4KYH4_9EURO</name>
<evidence type="ECO:0000259" key="11">
    <source>
        <dbReference type="Pfam" id="PF03151"/>
    </source>
</evidence>
<feature type="transmembrane region" description="Helical" evidence="10">
    <location>
        <begin position="12"/>
        <end position="31"/>
    </location>
</feature>
<comment type="function">
    <text evidence="1">Involved in the import of GDP-mannose from the cytoplasm into the Golgi lumen.</text>
</comment>
<evidence type="ECO:0000313" key="13">
    <source>
        <dbReference type="Proteomes" id="UP001610444"/>
    </source>
</evidence>
<keyword evidence="8 10" id="KW-0472">Membrane</keyword>
<gene>
    <name evidence="12" type="ORF">BJX68DRAFT_263777</name>
</gene>
<comment type="subunit">
    <text evidence="4">Homooligomer.</text>
</comment>
<dbReference type="InterPro" id="IPR050186">
    <property type="entry name" value="TPT_transporter"/>
</dbReference>
<feature type="transmembrane region" description="Helical" evidence="10">
    <location>
        <begin position="82"/>
        <end position="107"/>
    </location>
</feature>
<feature type="domain" description="Sugar phosphate transporter" evidence="11">
    <location>
        <begin position="297"/>
        <end position="374"/>
    </location>
</feature>
<feature type="compositionally biased region" description="Basic and acidic residues" evidence="9">
    <location>
        <begin position="202"/>
        <end position="227"/>
    </location>
</feature>
<evidence type="ECO:0000256" key="7">
    <source>
        <dbReference type="ARBA" id="ARBA00022989"/>
    </source>
</evidence>
<keyword evidence="5 10" id="KW-0812">Transmembrane</keyword>
<evidence type="ECO:0000256" key="3">
    <source>
        <dbReference type="ARBA" id="ARBA00010425"/>
    </source>
</evidence>
<dbReference type="EMBL" id="JBFXLR010000008">
    <property type="protein sequence ID" value="KAL2856288.1"/>
    <property type="molecule type" value="Genomic_DNA"/>
</dbReference>
<organism evidence="12 13">
    <name type="scientific">Aspergillus pseudodeflectus</name>
    <dbReference type="NCBI Taxonomy" id="176178"/>
    <lineage>
        <taxon>Eukaryota</taxon>
        <taxon>Fungi</taxon>
        <taxon>Dikarya</taxon>
        <taxon>Ascomycota</taxon>
        <taxon>Pezizomycotina</taxon>
        <taxon>Eurotiomycetes</taxon>
        <taxon>Eurotiomycetidae</taxon>
        <taxon>Eurotiales</taxon>
        <taxon>Aspergillaceae</taxon>
        <taxon>Aspergillus</taxon>
        <taxon>Aspergillus subgen. Nidulantes</taxon>
    </lineage>
</organism>
<evidence type="ECO:0000256" key="5">
    <source>
        <dbReference type="ARBA" id="ARBA00022692"/>
    </source>
</evidence>
<comment type="similarity">
    <text evidence="3">Belongs to the TPT transporter family. SLC35D subfamily.</text>
</comment>
<dbReference type="Proteomes" id="UP001610444">
    <property type="component" value="Unassembled WGS sequence"/>
</dbReference>
<dbReference type="RefSeq" id="XP_070902446.1">
    <property type="nucleotide sequence ID" value="XM_071044778.1"/>
</dbReference>
<evidence type="ECO:0000256" key="1">
    <source>
        <dbReference type="ARBA" id="ARBA00003420"/>
    </source>
</evidence>
<feature type="domain" description="Sugar phosphate transporter" evidence="11">
    <location>
        <begin position="15"/>
        <end position="172"/>
    </location>
</feature>
<dbReference type="Pfam" id="PF03151">
    <property type="entry name" value="TPT"/>
    <property type="match status" value="2"/>
</dbReference>
<keyword evidence="6" id="KW-0256">Endoplasmic reticulum</keyword>
<feature type="transmembrane region" description="Helical" evidence="10">
    <location>
        <begin position="249"/>
        <end position="268"/>
    </location>
</feature>
<feature type="transmembrane region" description="Helical" evidence="10">
    <location>
        <begin position="297"/>
        <end position="320"/>
    </location>
</feature>
<evidence type="ECO:0000256" key="4">
    <source>
        <dbReference type="ARBA" id="ARBA00011182"/>
    </source>
</evidence>
<reference evidence="12 13" key="1">
    <citation type="submission" date="2024-07" db="EMBL/GenBank/DDBJ databases">
        <title>Section-level genome sequencing and comparative genomics of Aspergillus sections Usti and Cavernicolus.</title>
        <authorList>
            <consortium name="Lawrence Berkeley National Laboratory"/>
            <person name="Nybo J.L."/>
            <person name="Vesth T.C."/>
            <person name="Theobald S."/>
            <person name="Frisvad J.C."/>
            <person name="Larsen T.O."/>
            <person name="Kjaerboelling I."/>
            <person name="Rothschild-Mancinelli K."/>
            <person name="Lyhne E.K."/>
            <person name="Kogle M.E."/>
            <person name="Barry K."/>
            <person name="Clum A."/>
            <person name="Na H."/>
            <person name="Ledsgaard L."/>
            <person name="Lin J."/>
            <person name="Lipzen A."/>
            <person name="Kuo A."/>
            <person name="Riley R."/>
            <person name="Mondo S."/>
            <person name="LaButti K."/>
            <person name="Haridas S."/>
            <person name="Pangalinan J."/>
            <person name="Salamov A.A."/>
            <person name="Simmons B.A."/>
            <person name="Magnuson J.K."/>
            <person name="Chen J."/>
            <person name="Drula E."/>
            <person name="Henrissat B."/>
            <person name="Wiebenga A."/>
            <person name="Lubbers R.J."/>
            <person name="Gomes A.C."/>
            <person name="Macurrencykelacurrency M.R."/>
            <person name="Stajich J."/>
            <person name="Grigoriev I.V."/>
            <person name="Mortensen U.H."/>
            <person name="De vries R.P."/>
            <person name="Baker S.E."/>
            <person name="Andersen M.R."/>
        </authorList>
    </citation>
    <scope>NUCLEOTIDE SEQUENCE [LARGE SCALE GENOMIC DNA]</scope>
    <source>
        <strain evidence="12 13">CBS 756.74</strain>
    </source>
</reference>
<protein>
    <submittedName>
        <fullName evidence="12">Triose-phosphate transporter family-domain-containing protein</fullName>
    </submittedName>
</protein>
<feature type="transmembrane region" description="Helical" evidence="10">
    <location>
        <begin position="43"/>
        <end position="62"/>
    </location>
</feature>
<comment type="subcellular location">
    <subcellularLocation>
        <location evidence="2">Endoplasmic reticulum membrane</location>
        <topology evidence="2">Multi-pass membrane protein</topology>
    </subcellularLocation>
</comment>
<feature type="region of interest" description="Disordered" evidence="9">
    <location>
        <begin position="190"/>
        <end position="234"/>
    </location>
</feature>
<dbReference type="GeneID" id="98159942"/>
<accession>A0ABR4KYH4</accession>